<evidence type="ECO:0000256" key="3">
    <source>
        <dbReference type="SAM" id="SignalP"/>
    </source>
</evidence>
<dbReference type="InterPro" id="IPR015943">
    <property type="entry name" value="WD40/YVTN_repeat-like_dom_sf"/>
</dbReference>
<dbReference type="Gene3D" id="2.130.10.10">
    <property type="entry name" value="YVTN repeat-like/Quinoprotein amine dehydrogenase"/>
    <property type="match status" value="1"/>
</dbReference>
<keyword evidence="3" id="KW-0732">Signal</keyword>
<evidence type="ECO:0000256" key="1">
    <source>
        <dbReference type="ARBA" id="ARBA00005564"/>
    </source>
</evidence>
<keyword evidence="2" id="KW-0313">Glucose metabolism</keyword>
<evidence type="ECO:0000256" key="2">
    <source>
        <dbReference type="ARBA" id="ARBA00022526"/>
    </source>
</evidence>
<gene>
    <name evidence="4" type="ORF">LVJ94_32275</name>
</gene>
<feature type="signal peptide" evidence="3">
    <location>
        <begin position="1"/>
        <end position="19"/>
    </location>
</feature>
<dbReference type="InterPro" id="IPR019405">
    <property type="entry name" value="Lactonase_7-beta_prop"/>
</dbReference>
<sequence>MLHPALQFGLLLASMGVVACSGASATKPTVVYASSGKLLRVYALDAARAELTLKQTLPELENDVHYVAVHPSRKYLYVSCSEIPPPKDRPVVNAIHAFTIDGKTGTLASLGPTYASPLARAVHVSVDRTGHYLLMAHNFAESASVLRLNADGSLGAPVQQPEERQHLGFLAHQVRVDPSNRWAFVPVRGNETSLGHMAIFDFHDGVLQKRSVLDYPSGLGPRHLDFHPTKPWVYVAMENGNRLITYEHRDGVLTQRFDTTTLASPGGGSPGQGAGAIHVHPSGQWVYVSNRDTSPGDGGENSVAVFAIDAATGEPKLVQSMDAHGISPRTMTLDPSGHVLIVANQTKGPNGAEPNLSVFRIGSDGKLTYVRTYPQAGGDAWWVGALSLP</sequence>
<dbReference type="SUPFAM" id="SSF51004">
    <property type="entry name" value="C-terminal (heme d1) domain of cytochrome cd1-nitrite reductase"/>
    <property type="match status" value="1"/>
</dbReference>
<keyword evidence="2" id="KW-0119">Carbohydrate metabolism</keyword>
<dbReference type="InterPro" id="IPR050282">
    <property type="entry name" value="Cycloisomerase_2"/>
</dbReference>
<dbReference type="PANTHER" id="PTHR30344:SF1">
    <property type="entry name" value="6-PHOSPHOGLUCONOLACTONASE"/>
    <property type="match status" value="1"/>
</dbReference>
<feature type="chain" id="PRO_5047000023" evidence="3">
    <location>
        <begin position="20"/>
        <end position="389"/>
    </location>
</feature>
<dbReference type="Proteomes" id="UP001374803">
    <property type="component" value="Chromosome"/>
</dbReference>
<dbReference type="InterPro" id="IPR011048">
    <property type="entry name" value="Haem_d1_sf"/>
</dbReference>
<proteinExistence type="inferred from homology"/>
<protein>
    <submittedName>
        <fullName evidence="4">Lactonase family protein</fullName>
    </submittedName>
</protein>
<reference evidence="4" key="1">
    <citation type="submission" date="2021-12" db="EMBL/GenBank/DDBJ databases">
        <title>Discovery of the Pendulisporaceae a myxobacterial family with distinct sporulation behavior and unique specialized metabolism.</title>
        <authorList>
            <person name="Garcia R."/>
            <person name="Popoff A."/>
            <person name="Bader C.D."/>
            <person name="Loehr J."/>
            <person name="Walesch S."/>
            <person name="Walt C."/>
            <person name="Boldt J."/>
            <person name="Bunk B."/>
            <person name="Haeckl F.J.F.P.J."/>
            <person name="Gunesch A.P."/>
            <person name="Birkelbach J."/>
            <person name="Nuebel U."/>
            <person name="Pietschmann T."/>
            <person name="Bach T."/>
            <person name="Mueller R."/>
        </authorList>
    </citation>
    <scope>NUCLEOTIDE SEQUENCE</scope>
    <source>
        <strain evidence="4">MSr11367</strain>
    </source>
</reference>
<dbReference type="PANTHER" id="PTHR30344">
    <property type="entry name" value="6-PHOSPHOGLUCONOLACTONASE-RELATED"/>
    <property type="match status" value="1"/>
</dbReference>
<comment type="similarity">
    <text evidence="1">Belongs to the cycloisomerase 2 family.</text>
</comment>
<dbReference type="Pfam" id="PF10282">
    <property type="entry name" value="Lactonase"/>
    <property type="match status" value="1"/>
</dbReference>
<name>A0ABZ2KSF1_9BACT</name>
<dbReference type="RefSeq" id="WP_394831198.1">
    <property type="nucleotide sequence ID" value="NZ_CP089929.1"/>
</dbReference>
<dbReference type="EMBL" id="CP089983">
    <property type="protein sequence ID" value="WXB01584.1"/>
    <property type="molecule type" value="Genomic_DNA"/>
</dbReference>
<evidence type="ECO:0000313" key="4">
    <source>
        <dbReference type="EMBL" id="WXB01584.1"/>
    </source>
</evidence>
<accession>A0ABZ2KSF1</accession>
<evidence type="ECO:0000313" key="5">
    <source>
        <dbReference type="Proteomes" id="UP001374803"/>
    </source>
</evidence>
<organism evidence="4 5">
    <name type="scientific">Pendulispora rubella</name>
    <dbReference type="NCBI Taxonomy" id="2741070"/>
    <lineage>
        <taxon>Bacteria</taxon>
        <taxon>Pseudomonadati</taxon>
        <taxon>Myxococcota</taxon>
        <taxon>Myxococcia</taxon>
        <taxon>Myxococcales</taxon>
        <taxon>Sorangiineae</taxon>
        <taxon>Pendulisporaceae</taxon>
        <taxon>Pendulispora</taxon>
    </lineage>
</organism>
<keyword evidence="5" id="KW-1185">Reference proteome</keyword>